<evidence type="ECO:0000256" key="2">
    <source>
        <dbReference type="ARBA" id="ARBA00022771"/>
    </source>
</evidence>
<dbReference type="Proteomes" id="UP000242188">
    <property type="component" value="Unassembled WGS sequence"/>
</dbReference>
<dbReference type="AlphaFoldDB" id="A0A210PDK3"/>
<dbReference type="GO" id="GO:0043565">
    <property type="term" value="F:sequence-specific DNA binding"/>
    <property type="evidence" value="ECO:0007669"/>
    <property type="project" value="InterPro"/>
</dbReference>
<evidence type="ECO:0000256" key="8">
    <source>
        <dbReference type="ARBA" id="ARBA00023242"/>
    </source>
</evidence>
<keyword evidence="4" id="KW-0805">Transcription regulation</keyword>
<dbReference type="GO" id="GO:0003700">
    <property type="term" value="F:DNA-binding transcription factor activity"/>
    <property type="evidence" value="ECO:0007669"/>
    <property type="project" value="InterPro"/>
</dbReference>
<evidence type="ECO:0000259" key="9">
    <source>
        <dbReference type="Pfam" id="PF00105"/>
    </source>
</evidence>
<reference evidence="10 11" key="1">
    <citation type="journal article" date="2017" name="Nat. Ecol. Evol.">
        <title>Scallop genome provides insights into evolution of bilaterian karyotype and development.</title>
        <authorList>
            <person name="Wang S."/>
            <person name="Zhang J."/>
            <person name="Jiao W."/>
            <person name="Li J."/>
            <person name="Xun X."/>
            <person name="Sun Y."/>
            <person name="Guo X."/>
            <person name="Huan P."/>
            <person name="Dong B."/>
            <person name="Zhang L."/>
            <person name="Hu X."/>
            <person name="Sun X."/>
            <person name="Wang J."/>
            <person name="Zhao C."/>
            <person name="Wang Y."/>
            <person name="Wang D."/>
            <person name="Huang X."/>
            <person name="Wang R."/>
            <person name="Lv J."/>
            <person name="Li Y."/>
            <person name="Zhang Z."/>
            <person name="Liu B."/>
            <person name="Lu W."/>
            <person name="Hui Y."/>
            <person name="Liang J."/>
            <person name="Zhou Z."/>
            <person name="Hou R."/>
            <person name="Li X."/>
            <person name="Liu Y."/>
            <person name="Li H."/>
            <person name="Ning X."/>
            <person name="Lin Y."/>
            <person name="Zhao L."/>
            <person name="Xing Q."/>
            <person name="Dou J."/>
            <person name="Li Y."/>
            <person name="Mao J."/>
            <person name="Guo H."/>
            <person name="Dou H."/>
            <person name="Li T."/>
            <person name="Mu C."/>
            <person name="Jiang W."/>
            <person name="Fu Q."/>
            <person name="Fu X."/>
            <person name="Miao Y."/>
            <person name="Liu J."/>
            <person name="Yu Q."/>
            <person name="Li R."/>
            <person name="Liao H."/>
            <person name="Li X."/>
            <person name="Kong Y."/>
            <person name="Jiang Z."/>
            <person name="Chourrout D."/>
            <person name="Li R."/>
            <person name="Bao Z."/>
        </authorList>
    </citation>
    <scope>NUCLEOTIDE SEQUENCE [LARGE SCALE GENOMIC DNA]</scope>
    <source>
        <strain evidence="10 11">PY_sf001</strain>
    </source>
</reference>
<evidence type="ECO:0000313" key="11">
    <source>
        <dbReference type="Proteomes" id="UP000242188"/>
    </source>
</evidence>
<dbReference type="STRING" id="6573.A0A210PDK3"/>
<keyword evidence="5" id="KW-0238">DNA-binding</keyword>
<keyword evidence="8" id="KW-0539">Nucleus</keyword>
<evidence type="ECO:0000256" key="5">
    <source>
        <dbReference type="ARBA" id="ARBA00023125"/>
    </source>
</evidence>
<dbReference type="SUPFAM" id="SSF57716">
    <property type="entry name" value="Glucocorticoid receptor-like (DNA-binding domain)"/>
    <property type="match status" value="1"/>
</dbReference>
<gene>
    <name evidence="10" type="ORF">KP79_PYT24858</name>
</gene>
<keyword evidence="1" id="KW-0479">Metal-binding</keyword>
<feature type="domain" description="Nuclear receptor" evidence="9">
    <location>
        <begin position="17"/>
        <end position="40"/>
    </location>
</feature>
<keyword evidence="11" id="KW-1185">Reference proteome</keyword>
<keyword evidence="6" id="KW-0804">Transcription</keyword>
<keyword evidence="7" id="KW-0675">Receptor</keyword>
<evidence type="ECO:0000256" key="3">
    <source>
        <dbReference type="ARBA" id="ARBA00022833"/>
    </source>
</evidence>
<keyword evidence="2" id="KW-0863">Zinc-finger</keyword>
<dbReference type="Gene3D" id="3.30.50.10">
    <property type="entry name" value="Erythroid Transcription Factor GATA-1, subunit A"/>
    <property type="match status" value="1"/>
</dbReference>
<evidence type="ECO:0000256" key="6">
    <source>
        <dbReference type="ARBA" id="ARBA00023163"/>
    </source>
</evidence>
<dbReference type="Pfam" id="PF00105">
    <property type="entry name" value="zf-C4"/>
    <property type="match status" value="1"/>
</dbReference>
<dbReference type="OrthoDB" id="10045640at2759"/>
<sequence length="78" mass="8302">MSGKVSGISSRILTDIPCVVCQDHSSGKHYGIYACDGGQSDATDSTYANREVRVAAPWTRLTEISAARAGLGNVWTLE</sequence>
<protein>
    <submittedName>
        <fullName evidence="10">Protein tailless</fullName>
    </submittedName>
</protein>
<evidence type="ECO:0000313" key="10">
    <source>
        <dbReference type="EMBL" id="OWF34547.1"/>
    </source>
</evidence>
<comment type="caution">
    <text evidence="10">The sequence shown here is derived from an EMBL/GenBank/DDBJ whole genome shotgun (WGS) entry which is preliminary data.</text>
</comment>
<dbReference type="GO" id="GO:0008270">
    <property type="term" value="F:zinc ion binding"/>
    <property type="evidence" value="ECO:0007669"/>
    <property type="project" value="UniProtKB-KW"/>
</dbReference>
<evidence type="ECO:0000256" key="4">
    <source>
        <dbReference type="ARBA" id="ARBA00023015"/>
    </source>
</evidence>
<accession>A0A210PDK3</accession>
<dbReference type="EMBL" id="NEDP02082195">
    <property type="protein sequence ID" value="OWF34547.1"/>
    <property type="molecule type" value="Genomic_DNA"/>
</dbReference>
<dbReference type="InterPro" id="IPR013088">
    <property type="entry name" value="Znf_NHR/GATA"/>
</dbReference>
<evidence type="ECO:0000256" key="7">
    <source>
        <dbReference type="ARBA" id="ARBA00023170"/>
    </source>
</evidence>
<evidence type="ECO:0000256" key="1">
    <source>
        <dbReference type="ARBA" id="ARBA00022723"/>
    </source>
</evidence>
<name>A0A210PDK3_MIZYE</name>
<keyword evidence="3" id="KW-0862">Zinc</keyword>
<proteinExistence type="predicted"/>
<organism evidence="10 11">
    <name type="scientific">Mizuhopecten yessoensis</name>
    <name type="common">Japanese scallop</name>
    <name type="synonym">Patinopecten yessoensis</name>
    <dbReference type="NCBI Taxonomy" id="6573"/>
    <lineage>
        <taxon>Eukaryota</taxon>
        <taxon>Metazoa</taxon>
        <taxon>Spiralia</taxon>
        <taxon>Lophotrochozoa</taxon>
        <taxon>Mollusca</taxon>
        <taxon>Bivalvia</taxon>
        <taxon>Autobranchia</taxon>
        <taxon>Pteriomorphia</taxon>
        <taxon>Pectinida</taxon>
        <taxon>Pectinoidea</taxon>
        <taxon>Pectinidae</taxon>
        <taxon>Mizuhopecten</taxon>
    </lineage>
</organism>
<dbReference type="InterPro" id="IPR001628">
    <property type="entry name" value="Znf_hrmn_rcpt"/>
</dbReference>